<sequence>MKKTLALVLLAIVVIGCGPKMATKETLNALAEARAALEAAEAKITELTEEQGTLEAMMADLTADIEKLESDIGVLQDKINTRCKGRVK</sequence>
<keyword evidence="1" id="KW-0175">Coiled coil</keyword>
<proteinExistence type="predicted"/>
<dbReference type="PROSITE" id="PS51257">
    <property type="entry name" value="PROKAR_LIPOPROTEIN"/>
    <property type="match status" value="1"/>
</dbReference>
<dbReference type="AlphaFoldDB" id="A0A0S7YGE2"/>
<protein>
    <submittedName>
        <fullName evidence="3">Uncharacterized protein</fullName>
    </submittedName>
</protein>
<evidence type="ECO:0000313" key="4">
    <source>
        <dbReference type="Proteomes" id="UP000051012"/>
    </source>
</evidence>
<feature type="coiled-coil region" evidence="1">
    <location>
        <begin position="23"/>
        <end position="78"/>
    </location>
</feature>
<keyword evidence="2" id="KW-0732">Signal</keyword>
<dbReference type="Gene3D" id="1.20.5.340">
    <property type="match status" value="1"/>
</dbReference>
<accession>A0A0S7YGE2</accession>
<evidence type="ECO:0000256" key="1">
    <source>
        <dbReference type="SAM" id="Coils"/>
    </source>
</evidence>
<feature type="signal peptide" evidence="2">
    <location>
        <begin position="1"/>
        <end position="22"/>
    </location>
</feature>
<gene>
    <name evidence="3" type="ORF">AMJ52_02850</name>
</gene>
<reference evidence="3 4" key="1">
    <citation type="journal article" date="2015" name="Microbiome">
        <title>Genomic resolution of linkages in carbon, nitrogen, and sulfur cycling among widespread estuary sediment bacteria.</title>
        <authorList>
            <person name="Baker B.J."/>
            <person name="Lazar C.S."/>
            <person name="Teske A.P."/>
            <person name="Dick G.J."/>
        </authorList>
    </citation>
    <scope>NUCLEOTIDE SEQUENCE [LARGE SCALE GENOMIC DNA]</scope>
    <source>
        <strain evidence="3">DG_78</strain>
    </source>
</reference>
<evidence type="ECO:0000313" key="3">
    <source>
        <dbReference type="EMBL" id="KPJ73848.1"/>
    </source>
</evidence>
<evidence type="ECO:0000256" key="2">
    <source>
        <dbReference type="SAM" id="SignalP"/>
    </source>
</evidence>
<dbReference type="Proteomes" id="UP000051012">
    <property type="component" value="Unassembled WGS sequence"/>
</dbReference>
<organism evidence="3 4">
    <name type="scientific">candidate division TA06 bacterium DG_78</name>
    <dbReference type="NCBI Taxonomy" id="1703772"/>
    <lineage>
        <taxon>Bacteria</taxon>
        <taxon>Bacteria division TA06</taxon>
    </lineage>
</organism>
<name>A0A0S7YGE2_UNCT6</name>
<feature type="chain" id="PRO_5006640676" evidence="2">
    <location>
        <begin position="23"/>
        <end position="88"/>
    </location>
</feature>
<comment type="caution">
    <text evidence="3">The sequence shown here is derived from an EMBL/GenBank/DDBJ whole genome shotgun (WGS) entry which is preliminary data.</text>
</comment>
<dbReference type="EMBL" id="LJNI01000025">
    <property type="protein sequence ID" value="KPJ73848.1"/>
    <property type="molecule type" value="Genomic_DNA"/>
</dbReference>